<evidence type="ECO:0000313" key="4">
    <source>
        <dbReference type="Proteomes" id="UP000654482"/>
    </source>
</evidence>
<accession>A0A8J7B061</accession>
<dbReference type="GO" id="GO:0004197">
    <property type="term" value="F:cysteine-type endopeptidase activity"/>
    <property type="evidence" value="ECO:0007669"/>
    <property type="project" value="InterPro"/>
</dbReference>
<dbReference type="InterPro" id="IPR011189">
    <property type="entry name" value="UCP_caspase_lke"/>
</dbReference>
<dbReference type="AlphaFoldDB" id="A0A8J7B061"/>
<proteinExistence type="predicted"/>
<dbReference type="PANTHER" id="PTHR48104">
    <property type="entry name" value="METACASPASE-4"/>
    <property type="match status" value="1"/>
</dbReference>
<feature type="region of interest" description="Disordered" evidence="1">
    <location>
        <begin position="583"/>
        <end position="603"/>
    </location>
</feature>
<evidence type="ECO:0000256" key="1">
    <source>
        <dbReference type="SAM" id="MobiDB-lite"/>
    </source>
</evidence>
<dbReference type="PIRSF" id="PIRSF007398">
    <property type="entry name" value="Sll0148_caspase"/>
    <property type="match status" value="1"/>
</dbReference>
<protein>
    <submittedName>
        <fullName evidence="3">Caspase family protein</fullName>
    </submittedName>
</protein>
<feature type="domain" description="Peptidase C14 caspase" evidence="2">
    <location>
        <begin position="52"/>
        <end position="321"/>
    </location>
</feature>
<dbReference type="PANTHER" id="PTHR48104:SF30">
    <property type="entry name" value="METACASPASE-1"/>
    <property type="match status" value="1"/>
</dbReference>
<gene>
    <name evidence="3" type="ORF">IQ249_02000</name>
</gene>
<reference evidence="3" key="1">
    <citation type="submission" date="2020-10" db="EMBL/GenBank/DDBJ databases">
        <authorList>
            <person name="Castelo-Branco R."/>
            <person name="Eusebio N."/>
            <person name="Adriana R."/>
            <person name="Vieira A."/>
            <person name="Brugerolle De Fraissinette N."/>
            <person name="Rezende De Castro R."/>
            <person name="Schneider M.P."/>
            <person name="Vasconcelos V."/>
            <person name="Leao P.N."/>
        </authorList>
    </citation>
    <scope>NUCLEOTIDE SEQUENCE</scope>
    <source>
        <strain evidence="3">LEGE 07157</strain>
    </source>
</reference>
<comment type="caution">
    <text evidence="3">The sequence shown here is derived from an EMBL/GenBank/DDBJ whole genome shotgun (WGS) entry which is preliminary data.</text>
</comment>
<dbReference type="Pfam" id="PF00656">
    <property type="entry name" value="Peptidase_C14"/>
    <property type="match status" value="1"/>
</dbReference>
<dbReference type="InterPro" id="IPR050452">
    <property type="entry name" value="Metacaspase"/>
</dbReference>
<feature type="region of interest" description="Disordered" evidence="1">
    <location>
        <begin position="475"/>
        <end position="505"/>
    </location>
</feature>
<dbReference type="EMBL" id="JADEWZ010000002">
    <property type="protein sequence ID" value="MBE9114660.1"/>
    <property type="molecule type" value="Genomic_DNA"/>
</dbReference>
<dbReference type="InterPro" id="IPR029030">
    <property type="entry name" value="Caspase-like_dom_sf"/>
</dbReference>
<dbReference type="Gene3D" id="3.40.50.1460">
    <property type="match status" value="1"/>
</dbReference>
<dbReference type="Proteomes" id="UP000654482">
    <property type="component" value="Unassembled WGS sequence"/>
</dbReference>
<name>A0A8J7B061_9CYAN</name>
<dbReference type="RefSeq" id="WP_194027746.1">
    <property type="nucleotide sequence ID" value="NZ_JADEWZ010000002.1"/>
</dbReference>
<evidence type="ECO:0000259" key="2">
    <source>
        <dbReference type="Pfam" id="PF00656"/>
    </source>
</evidence>
<evidence type="ECO:0000313" key="3">
    <source>
        <dbReference type="EMBL" id="MBE9114660.1"/>
    </source>
</evidence>
<dbReference type="SUPFAM" id="SSF52129">
    <property type="entry name" value="Caspase-like"/>
    <property type="match status" value="1"/>
</dbReference>
<dbReference type="GO" id="GO:0006508">
    <property type="term" value="P:proteolysis"/>
    <property type="evidence" value="ECO:0007669"/>
    <property type="project" value="InterPro"/>
</dbReference>
<feature type="compositionally biased region" description="Polar residues" evidence="1">
    <location>
        <begin position="588"/>
        <end position="603"/>
    </location>
</feature>
<keyword evidence="4" id="KW-1185">Reference proteome</keyword>
<organism evidence="3 4">
    <name type="scientific">Lusitaniella coriacea LEGE 07157</name>
    <dbReference type="NCBI Taxonomy" id="945747"/>
    <lineage>
        <taxon>Bacteria</taxon>
        <taxon>Bacillati</taxon>
        <taxon>Cyanobacteriota</taxon>
        <taxon>Cyanophyceae</taxon>
        <taxon>Spirulinales</taxon>
        <taxon>Lusitaniellaceae</taxon>
        <taxon>Lusitaniella</taxon>
    </lineage>
</organism>
<dbReference type="GO" id="GO:0005737">
    <property type="term" value="C:cytoplasm"/>
    <property type="evidence" value="ECO:0007669"/>
    <property type="project" value="TreeGrafter"/>
</dbReference>
<dbReference type="InterPro" id="IPR011600">
    <property type="entry name" value="Pept_C14_caspase"/>
</dbReference>
<sequence length="778" mass="84967">MGLNRRIFLQQARNLLLTLSATELAQVLRGSKSWAAPLTKSYLQTLAQPNARKLALLVGIDRYGSGQHLNGCATDVELQRELLIHRFGFNPRDILTLTNQQAAREDIETAFIEHLTEQAKPGDVVVFHFSGYGNRVQWSQTGESGDVERRLENSLLPADGTIPTKGAPAANDLLWGTLALLARSLPTQQLTMILDTSFAGEGKLLSGNLRSRSPLMQPAPRPNPQDLAFQEQLKSRFNLAADTLSQGRKSLSLPGTVFLAAREDEVATEGQWGEWSSGLFTYAFTRHLWQIVPASTLYIALNRTAESMQPYNNSQNPRLLRGSTLKPPFLTYSLLPRDFEGSEGVVIGIEENGATAQLHLAGLPAWILSNYLPNSRFWVVSESQEMRVQLQLQSRAGLTAKAKILTPSDGEEIPPVSVGQQVREWIRVLPRNLGLTVALSTELERIERVDATSAFSNVVAVSSVVTAGEQGADCLFGKLAPEPNSTPNPSEEESPETSSQKASASSYALFTVGRDKIPSTRGDAGEAIKLGVERLTPKLKILLAAKLLRLTTNEFSSRLGIRATLNLLKPEVETLMQRETSRSAKIVQEQSPTISVPSDSTQEVPNRFVNRSPLLTVDTRSPIQYRIENKSDRAIYVMMFGIDASGSAIALYASTPQESTDASKLQSPRIEGGKTLTLPTSSSFNATLSGAMGIVETFLVCAPAPFSKTLEVLASTSYPQFDGERLLELHNPLEVAKALLQDLHAASAVPPTFLNGAMDVYGLDVNAWATFRFVYHSS</sequence>